<keyword evidence="8" id="KW-0816">Tricarboxylic acid cycle</keyword>
<evidence type="ECO:0000256" key="1">
    <source>
        <dbReference type="ARBA" id="ARBA00001971"/>
    </source>
</evidence>
<dbReference type="GO" id="GO:0006099">
    <property type="term" value="P:tricarboxylic acid cycle"/>
    <property type="evidence" value="ECO:0007669"/>
    <property type="project" value="UniProtKB-UniPathway"/>
</dbReference>
<evidence type="ECO:0000256" key="7">
    <source>
        <dbReference type="ARBA" id="ARBA00022448"/>
    </source>
</evidence>
<reference evidence="17 18" key="1">
    <citation type="submission" date="2019-01" db="EMBL/GenBank/DDBJ databases">
        <authorList>
            <person name="Chen W.-M."/>
        </authorList>
    </citation>
    <scope>NUCLEOTIDE SEQUENCE [LARGE SCALE GENOMIC DNA]</scope>
    <source>
        <strain evidence="17 18">CCP-6</strain>
    </source>
</reference>
<proteinExistence type="predicted"/>
<dbReference type="GO" id="GO:0046872">
    <property type="term" value="F:metal ion binding"/>
    <property type="evidence" value="ECO:0007669"/>
    <property type="project" value="UniProtKB-KW"/>
</dbReference>
<accession>A0A437MGN5</accession>
<comment type="cofactor">
    <cofactor evidence="1">
        <name>heme</name>
        <dbReference type="ChEBI" id="CHEBI:30413"/>
    </cofactor>
</comment>
<keyword evidence="7" id="KW-0813">Transport</keyword>
<organism evidence="17 18">
    <name type="scientific">Rhodovarius crocodyli</name>
    <dbReference type="NCBI Taxonomy" id="1979269"/>
    <lineage>
        <taxon>Bacteria</taxon>
        <taxon>Pseudomonadati</taxon>
        <taxon>Pseudomonadota</taxon>
        <taxon>Alphaproteobacteria</taxon>
        <taxon>Acetobacterales</taxon>
        <taxon>Roseomonadaceae</taxon>
        <taxon>Rhodovarius</taxon>
    </lineage>
</organism>
<evidence type="ECO:0000313" key="17">
    <source>
        <dbReference type="EMBL" id="RVT96782.1"/>
    </source>
</evidence>
<evidence type="ECO:0000313" key="18">
    <source>
        <dbReference type="Proteomes" id="UP000282957"/>
    </source>
</evidence>
<dbReference type="Pfam" id="PF01127">
    <property type="entry name" value="Sdh_cyt"/>
    <property type="match status" value="1"/>
</dbReference>
<dbReference type="GO" id="GO:0016020">
    <property type="term" value="C:membrane"/>
    <property type="evidence" value="ECO:0007669"/>
    <property type="project" value="UniProtKB-SubCell"/>
</dbReference>
<gene>
    <name evidence="17" type="primary">sdhD</name>
    <name evidence="17" type="ORF">EOD42_10270</name>
</gene>
<sequence>MSKPEVNSLRSPLGRVRGLGSAKSGTHHWWMMRVTSVALLPLFLWFVYACFVLAGASYAETKAFVGAPVNAVLFLLLIGFLFHHIANGLQEVVEDYVRPELKRMLWLFAIKGLSGLLAMIAAFSVLRVAFT</sequence>
<dbReference type="AlphaFoldDB" id="A0A437MGN5"/>
<evidence type="ECO:0000256" key="2">
    <source>
        <dbReference type="ARBA" id="ARBA00004050"/>
    </source>
</evidence>
<dbReference type="SUPFAM" id="SSF81343">
    <property type="entry name" value="Fumarate reductase respiratory complex transmembrane subunits"/>
    <property type="match status" value="1"/>
</dbReference>
<dbReference type="CDD" id="cd03495">
    <property type="entry name" value="SQR_TypeC_SdhD_like"/>
    <property type="match status" value="1"/>
</dbReference>
<evidence type="ECO:0000256" key="5">
    <source>
        <dbReference type="ARBA" id="ARBA00011558"/>
    </source>
</evidence>
<name>A0A437MGN5_9PROT</name>
<dbReference type="NCBIfam" id="TIGR02968">
    <property type="entry name" value="succ_dehyd_anc"/>
    <property type="match status" value="1"/>
</dbReference>
<protein>
    <recommendedName>
        <fullName evidence="6">Succinate dehydrogenase hydrophobic membrane anchor subunit</fullName>
    </recommendedName>
</protein>
<evidence type="ECO:0000256" key="14">
    <source>
        <dbReference type="ARBA" id="ARBA00023004"/>
    </source>
</evidence>
<comment type="subcellular location">
    <subcellularLocation>
        <location evidence="3">Membrane</location>
        <topology evidence="3">Multi-pass membrane protein</topology>
    </subcellularLocation>
</comment>
<keyword evidence="9" id="KW-0349">Heme</keyword>
<evidence type="ECO:0000256" key="12">
    <source>
        <dbReference type="ARBA" id="ARBA00022982"/>
    </source>
</evidence>
<feature type="transmembrane region" description="Helical" evidence="16">
    <location>
        <begin position="37"/>
        <end position="56"/>
    </location>
</feature>
<evidence type="ECO:0000256" key="4">
    <source>
        <dbReference type="ARBA" id="ARBA00005163"/>
    </source>
</evidence>
<evidence type="ECO:0000256" key="13">
    <source>
        <dbReference type="ARBA" id="ARBA00022989"/>
    </source>
</evidence>
<feature type="transmembrane region" description="Helical" evidence="16">
    <location>
        <begin position="63"/>
        <end position="85"/>
    </location>
</feature>
<dbReference type="InterPro" id="IPR034804">
    <property type="entry name" value="SQR/QFR_C/D"/>
</dbReference>
<keyword evidence="13 16" id="KW-1133">Transmembrane helix</keyword>
<dbReference type="GO" id="GO:0020037">
    <property type="term" value="F:heme binding"/>
    <property type="evidence" value="ECO:0007669"/>
    <property type="project" value="InterPro"/>
</dbReference>
<comment type="function">
    <text evidence="2">Membrane-anchoring subunit of succinate dehydrogenase (SDH).</text>
</comment>
<comment type="caution">
    <text evidence="17">The sequence shown here is derived from an EMBL/GenBank/DDBJ whole genome shotgun (WGS) entry which is preliminary data.</text>
</comment>
<keyword evidence="15 16" id="KW-0472">Membrane</keyword>
<dbReference type="EMBL" id="SACL01000003">
    <property type="protein sequence ID" value="RVT96782.1"/>
    <property type="molecule type" value="Genomic_DNA"/>
</dbReference>
<dbReference type="Proteomes" id="UP000282957">
    <property type="component" value="Unassembled WGS sequence"/>
</dbReference>
<dbReference type="InterPro" id="IPR000701">
    <property type="entry name" value="SuccDH_FuR_B_TM-su"/>
</dbReference>
<evidence type="ECO:0000256" key="9">
    <source>
        <dbReference type="ARBA" id="ARBA00022617"/>
    </source>
</evidence>
<evidence type="ECO:0000256" key="11">
    <source>
        <dbReference type="ARBA" id="ARBA00022723"/>
    </source>
</evidence>
<evidence type="ECO:0000256" key="6">
    <source>
        <dbReference type="ARBA" id="ARBA00019425"/>
    </source>
</evidence>
<keyword evidence="18" id="KW-1185">Reference proteome</keyword>
<evidence type="ECO:0000256" key="3">
    <source>
        <dbReference type="ARBA" id="ARBA00004141"/>
    </source>
</evidence>
<comment type="pathway">
    <text evidence="4">Carbohydrate metabolism; tricarboxylic acid cycle.</text>
</comment>
<keyword evidence="11" id="KW-0479">Metal-binding</keyword>
<comment type="subunit">
    <text evidence="5">Part of an enzyme complex containing four subunits: a flavoprotein, an iron-sulfur protein, plus two membrane-anchoring proteins, SdhC and SdhD.</text>
</comment>
<feature type="transmembrane region" description="Helical" evidence="16">
    <location>
        <begin position="105"/>
        <end position="130"/>
    </location>
</feature>
<evidence type="ECO:0000256" key="16">
    <source>
        <dbReference type="SAM" id="Phobius"/>
    </source>
</evidence>
<dbReference type="RefSeq" id="WP_127787432.1">
    <property type="nucleotide sequence ID" value="NZ_SACL01000003.1"/>
</dbReference>
<evidence type="ECO:0000256" key="8">
    <source>
        <dbReference type="ARBA" id="ARBA00022532"/>
    </source>
</evidence>
<dbReference type="UniPathway" id="UPA00223"/>
<dbReference type="OrthoDB" id="9809280at2"/>
<dbReference type="InterPro" id="IPR014312">
    <property type="entry name" value="Succ_DH_anchor"/>
</dbReference>
<evidence type="ECO:0000256" key="15">
    <source>
        <dbReference type="ARBA" id="ARBA00023136"/>
    </source>
</evidence>
<keyword evidence="14" id="KW-0408">Iron</keyword>
<dbReference type="Gene3D" id="1.20.1300.10">
    <property type="entry name" value="Fumarate reductase/succinate dehydrogenase, transmembrane subunit"/>
    <property type="match status" value="1"/>
</dbReference>
<evidence type="ECO:0000256" key="10">
    <source>
        <dbReference type="ARBA" id="ARBA00022692"/>
    </source>
</evidence>
<keyword evidence="10 16" id="KW-0812">Transmembrane</keyword>
<keyword evidence="12" id="KW-0249">Electron transport</keyword>